<gene>
    <name evidence="1" type="ORF">BJ508DRAFT_303652</name>
</gene>
<evidence type="ECO:0000313" key="1">
    <source>
        <dbReference type="EMBL" id="RPA84546.1"/>
    </source>
</evidence>
<evidence type="ECO:0000313" key="2">
    <source>
        <dbReference type="Proteomes" id="UP000275078"/>
    </source>
</evidence>
<organism evidence="1 2">
    <name type="scientific">Ascobolus immersus RN42</name>
    <dbReference type="NCBI Taxonomy" id="1160509"/>
    <lineage>
        <taxon>Eukaryota</taxon>
        <taxon>Fungi</taxon>
        <taxon>Dikarya</taxon>
        <taxon>Ascomycota</taxon>
        <taxon>Pezizomycotina</taxon>
        <taxon>Pezizomycetes</taxon>
        <taxon>Pezizales</taxon>
        <taxon>Ascobolaceae</taxon>
        <taxon>Ascobolus</taxon>
    </lineage>
</organism>
<reference evidence="1 2" key="1">
    <citation type="journal article" date="2018" name="Nat. Ecol. Evol.">
        <title>Pezizomycetes genomes reveal the molecular basis of ectomycorrhizal truffle lifestyle.</title>
        <authorList>
            <person name="Murat C."/>
            <person name="Payen T."/>
            <person name="Noel B."/>
            <person name="Kuo A."/>
            <person name="Morin E."/>
            <person name="Chen J."/>
            <person name="Kohler A."/>
            <person name="Krizsan K."/>
            <person name="Balestrini R."/>
            <person name="Da Silva C."/>
            <person name="Montanini B."/>
            <person name="Hainaut M."/>
            <person name="Levati E."/>
            <person name="Barry K.W."/>
            <person name="Belfiori B."/>
            <person name="Cichocki N."/>
            <person name="Clum A."/>
            <person name="Dockter R.B."/>
            <person name="Fauchery L."/>
            <person name="Guy J."/>
            <person name="Iotti M."/>
            <person name="Le Tacon F."/>
            <person name="Lindquist E.A."/>
            <person name="Lipzen A."/>
            <person name="Malagnac F."/>
            <person name="Mello A."/>
            <person name="Molinier V."/>
            <person name="Miyauchi S."/>
            <person name="Poulain J."/>
            <person name="Riccioni C."/>
            <person name="Rubini A."/>
            <person name="Sitrit Y."/>
            <person name="Splivallo R."/>
            <person name="Traeger S."/>
            <person name="Wang M."/>
            <person name="Zifcakova L."/>
            <person name="Wipf D."/>
            <person name="Zambonelli A."/>
            <person name="Paolocci F."/>
            <person name="Nowrousian M."/>
            <person name="Ottonello S."/>
            <person name="Baldrian P."/>
            <person name="Spatafora J.W."/>
            <person name="Henrissat B."/>
            <person name="Nagy L.G."/>
            <person name="Aury J.M."/>
            <person name="Wincker P."/>
            <person name="Grigoriev I.V."/>
            <person name="Bonfante P."/>
            <person name="Martin F.M."/>
        </authorList>
    </citation>
    <scope>NUCLEOTIDE SEQUENCE [LARGE SCALE GENOMIC DNA]</scope>
    <source>
        <strain evidence="1 2">RN42</strain>
    </source>
</reference>
<protein>
    <submittedName>
        <fullName evidence="1">Uncharacterized protein</fullName>
    </submittedName>
</protein>
<dbReference type="AlphaFoldDB" id="A0A3N4IG00"/>
<dbReference type="Proteomes" id="UP000275078">
    <property type="component" value="Unassembled WGS sequence"/>
</dbReference>
<name>A0A3N4IG00_ASCIM</name>
<accession>A0A3N4IG00</accession>
<keyword evidence="2" id="KW-1185">Reference proteome</keyword>
<proteinExistence type="predicted"/>
<dbReference type="EMBL" id="ML119658">
    <property type="protein sequence ID" value="RPA84546.1"/>
    <property type="molecule type" value="Genomic_DNA"/>
</dbReference>
<sequence>MAAKEPQNEPCAVSSCCLGTTHSTINVRSYGATRDDFCPIWGQIYQSPAEIEAELSKILDVAQRDREMARRKVIECGWAEASSKHKITASLVLGQDADVSTTGWKFHKDSVFAYIHEINSENDSNMLGLDPGLSRRLKAETKEDAAESVWFHRMCLSQMLREKGSLKWWQSVWQAHCPVSLHRFISDKENRIKTYKKGALEAAQTAWAATISDEKESNSIRKEIEALNLELYGLNASEDSTMNYRLTSSELSSLLTALRNEKNSRQQLELQRLIEENSHLWIERFKCSKACEAQGSSFQSPYVLGDVEIQSFHCFLRKFAKAALHQPNVEADWMVEGQRKCLKELLEASDARVREPETASEEDAFAFRTLNIRVHGLVVVIRDVKEKLARAIIEKNNLSLIETLKKELAKLCKEFEERIVEIREEEVGKVEKEFEAYLRRRTSALHEACFNSLPADD</sequence>